<dbReference type="GO" id="GO:0005634">
    <property type="term" value="C:nucleus"/>
    <property type="evidence" value="ECO:0007669"/>
    <property type="project" value="UniProtKB-SubCell"/>
</dbReference>
<comment type="subcellular location">
    <subcellularLocation>
        <location evidence="1">Nucleus</location>
    </subcellularLocation>
</comment>
<dbReference type="Gene3D" id="2.40.330.10">
    <property type="entry name" value="DNA-binding pseudobarrel domain"/>
    <property type="match status" value="1"/>
</dbReference>
<dbReference type="Proteomes" id="UP001054252">
    <property type="component" value="Unassembled WGS sequence"/>
</dbReference>
<keyword evidence="3" id="KW-0238">DNA-binding</keyword>
<evidence type="ECO:0000256" key="4">
    <source>
        <dbReference type="ARBA" id="ARBA00023163"/>
    </source>
</evidence>
<evidence type="ECO:0008006" key="8">
    <source>
        <dbReference type="Google" id="ProtNLM"/>
    </source>
</evidence>
<reference evidence="6 7" key="1">
    <citation type="journal article" date="2021" name="Commun. Biol.">
        <title>The genome of Shorea leprosula (Dipterocarpaceae) highlights the ecological relevance of drought in aseasonal tropical rainforests.</title>
        <authorList>
            <person name="Ng K.K.S."/>
            <person name="Kobayashi M.J."/>
            <person name="Fawcett J.A."/>
            <person name="Hatakeyama M."/>
            <person name="Paape T."/>
            <person name="Ng C.H."/>
            <person name="Ang C.C."/>
            <person name="Tnah L.H."/>
            <person name="Lee C.T."/>
            <person name="Nishiyama T."/>
            <person name="Sese J."/>
            <person name="O'Brien M.J."/>
            <person name="Copetti D."/>
            <person name="Mohd Noor M.I."/>
            <person name="Ong R.C."/>
            <person name="Putra M."/>
            <person name="Sireger I.Z."/>
            <person name="Indrioko S."/>
            <person name="Kosugi Y."/>
            <person name="Izuno A."/>
            <person name="Isagi Y."/>
            <person name="Lee S.L."/>
            <person name="Shimizu K.K."/>
        </authorList>
    </citation>
    <scope>NUCLEOTIDE SEQUENCE [LARGE SCALE GENOMIC DNA]</scope>
    <source>
        <strain evidence="6">214</strain>
    </source>
</reference>
<name>A0AAV5KLX9_9ROSI</name>
<evidence type="ECO:0000313" key="7">
    <source>
        <dbReference type="Proteomes" id="UP001054252"/>
    </source>
</evidence>
<accession>A0AAV5KLX9</accession>
<dbReference type="SUPFAM" id="SSF101936">
    <property type="entry name" value="DNA-binding pseudobarrel domain"/>
    <property type="match status" value="1"/>
</dbReference>
<evidence type="ECO:0000256" key="1">
    <source>
        <dbReference type="ARBA" id="ARBA00004123"/>
    </source>
</evidence>
<dbReference type="EMBL" id="BPVZ01000069">
    <property type="protein sequence ID" value="GKV25624.1"/>
    <property type="molecule type" value="Genomic_DNA"/>
</dbReference>
<gene>
    <name evidence="6" type="ORF">SLEP1_g35028</name>
</gene>
<dbReference type="GO" id="GO:0003677">
    <property type="term" value="F:DNA binding"/>
    <property type="evidence" value="ECO:0007669"/>
    <property type="project" value="UniProtKB-KW"/>
</dbReference>
<protein>
    <recommendedName>
        <fullName evidence="8">B3 domain-containing protein</fullName>
    </recommendedName>
</protein>
<evidence type="ECO:0000256" key="3">
    <source>
        <dbReference type="ARBA" id="ARBA00023125"/>
    </source>
</evidence>
<evidence type="ECO:0000313" key="6">
    <source>
        <dbReference type="EMBL" id="GKV25624.1"/>
    </source>
</evidence>
<evidence type="ECO:0000256" key="2">
    <source>
        <dbReference type="ARBA" id="ARBA00023015"/>
    </source>
</evidence>
<keyword evidence="7" id="KW-1185">Reference proteome</keyword>
<organism evidence="6 7">
    <name type="scientific">Rubroshorea leprosula</name>
    <dbReference type="NCBI Taxonomy" id="152421"/>
    <lineage>
        <taxon>Eukaryota</taxon>
        <taxon>Viridiplantae</taxon>
        <taxon>Streptophyta</taxon>
        <taxon>Embryophyta</taxon>
        <taxon>Tracheophyta</taxon>
        <taxon>Spermatophyta</taxon>
        <taxon>Magnoliopsida</taxon>
        <taxon>eudicotyledons</taxon>
        <taxon>Gunneridae</taxon>
        <taxon>Pentapetalae</taxon>
        <taxon>rosids</taxon>
        <taxon>malvids</taxon>
        <taxon>Malvales</taxon>
        <taxon>Dipterocarpaceae</taxon>
        <taxon>Rubroshorea</taxon>
    </lineage>
</organism>
<keyword evidence="5" id="KW-0539">Nucleus</keyword>
<dbReference type="Pfam" id="PF03754">
    <property type="entry name" value="At2g31720-like"/>
    <property type="match status" value="1"/>
</dbReference>
<keyword evidence="2" id="KW-0805">Transcription regulation</keyword>
<dbReference type="InterPro" id="IPR005508">
    <property type="entry name" value="At2g31720-like"/>
</dbReference>
<proteinExistence type="predicted"/>
<dbReference type="InterPro" id="IPR015300">
    <property type="entry name" value="DNA-bd_pseudobarrel_sf"/>
</dbReference>
<evidence type="ECO:0000256" key="5">
    <source>
        <dbReference type="ARBA" id="ARBA00023242"/>
    </source>
</evidence>
<dbReference type="AlphaFoldDB" id="A0AAV5KLX9"/>
<keyword evidence="4" id="KW-0804">Transcription</keyword>
<dbReference type="PANTHER" id="PTHR31541:SF25">
    <property type="entry name" value="GAMMA-GLIADIN B"/>
    <property type="match status" value="1"/>
</dbReference>
<dbReference type="PANTHER" id="PTHR31541">
    <property type="entry name" value="B3 DOMAIN PLANT PROTEIN-RELATED"/>
    <property type="match status" value="1"/>
</dbReference>
<sequence>MEKEKKKRKLEIPDITMDDFRRRNINDKPSSPWLGLLTAVEVAAEKYEEAKNKFNGADDDGDDDGEKEESFFTKKKLVFKKPVKKSSLTIKLKKGGGLDDDHEEKRFSAKEKLKKAALKQENVPVPDLPQEFRDKMKKLKCTEPILLIQKSLTNTDVENGQSRLSIPFGQVKTMQACNFLNLAEMMIVSSKSNGGVVVKTFIEPSVEVSEMVFNKWDMRKSTGNGSPMFVLINKWNDVRERNQLKKGDVVQVWGFEDVEKKLGLALVKVAS</sequence>
<comment type="caution">
    <text evidence="6">The sequence shown here is derived from an EMBL/GenBank/DDBJ whole genome shotgun (WGS) entry which is preliminary data.</text>
</comment>